<accession>A0A8X6IY29</accession>
<feature type="non-terminal residue" evidence="2">
    <location>
        <position position="1"/>
    </location>
</feature>
<dbReference type="AlphaFoldDB" id="A0A8X6IY29"/>
<evidence type="ECO:0000313" key="3">
    <source>
        <dbReference type="Proteomes" id="UP000887116"/>
    </source>
</evidence>
<keyword evidence="1" id="KW-1133">Transmembrane helix</keyword>
<organism evidence="2 3">
    <name type="scientific">Trichonephila clavata</name>
    <name type="common">Joro spider</name>
    <name type="synonym">Nephila clavata</name>
    <dbReference type="NCBI Taxonomy" id="2740835"/>
    <lineage>
        <taxon>Eukaryota</taxon>
        <taxon>Metazoa</taxon>
        <taxon>Ecdysozoa</taxon>
        <taxon>Arthropoda</taxon>
        <taxon>Chelicerata</taxon>
        <taxon>Arachnida</taxon>
        <taxon>Araneae</taxon>
        <taxon>Araneomorphae</taxon>
        <taxon>Entelegynae</taxon>
        <taxon>Araneoidea</taxon>
        <taxon>Nephilidae</taxon>
        <taxon>Trichonephila</taxon>
    </lineage>
</organism>
<dbReference type="EMBL" id="BMAO01035381">
    <property type="protein sequence ID" value="GFR03368.1"/>
    <property type="molecule type" value="Genomic_DNA"/>
</dbReference>
<sequence>CRKQQVKLEIEAAEPRDSSTTLVLERTLVIDQVVERICEYTPDGTPDCFEHSSEKRTTLLLIFFVPVPLKYLLFFFFKENC</sequence>
<name>A0A8X6IY29_TRICU</name>
<proteinExistence type="predicted"/>
<reference evidence="2" key="1">
    <citation type="submission" date="2020-07" db="EMBL/GenBank/DDBJ databases">
        <title>Multicomponent nature underlies the extraordinary mechanical properties of spider dragline silk.</title>
        <authorList>
            <person name="Kono N."/>
            <person name="Nakamura H."/>
            <person name="Mori M."/>
            <person name="Yoshida Y."/>
            <person name="Ohtoshi R."/>
            <person name="Malay A.D."/>
            <person name="Moran D.A.P."/>
            <person name="Tomita M."/>
            <person name="Numata K."/>
            <person name="Arakawa K."/>
        </authorList>
    </citation>
    <scope>NUCLEOTIDE SEQUENCE</scope>
</reference>
<gene>
    <name evidence="2" type="ORF">TNCT_191661</name>
</gene>
<comment type="caution">
    <text evidence="2">The sequence shown here is derived from an EMBL/GenBank/DDBJ whole genome shotgun (WGS) entry which is preliminary data.</text>
</comment>
<protein>
    <submittedName>
        <fullName evidence="2">Uncharacterized protein</fullName>
    </submittedName>
</protein>
<feature type="transmembrane region" description="Helical" evidence="1">
    <location>
        <begin position="59"/>
        <end position="77"/>
    </location>
</feature>
<keyword evidence="1" id="KW-0472">Membrane</keyword>
<evidence type="ECO:0000256" key="1">
    <source>
        <dbReference type="SAM" id="Phobius"/>
    </source>
</evidence>
<dbReference type="Proteomes" id="UP000887116">
    <property type="component" value="Unassembled WGS sequence"/>
</dbReference>
<keyword evidence="3" id="KW-1185">Reference proteome</keyword>
<keyword evidence="1" id="KW-0812">Transmembrane</keyword>
<dbReference type="OrthoDB" id="10372851at2759"/>
<evidence type="ECO:0000313" key="2">
    <source>
        <dbReference type="EMBL" id="GFR03368.1"/>
    </source>
</evidence>